<reference evidence="3 4" key="1">
    <citation type="submission" date="2014-04" db="EMBL/GenBank/DDBJ databases">
        <authorList>
            <consortium name="DOE Joint Genome Institute"/>
            <person name="Kuo A."/>
            <person name="Kohler A."/>
            <person name="Nagy L.G."/>
            <person name="Floudas D."/>
            <person name="Copeland A."/>
            <person name="Barry K.W."/>
            <person name="Cichocki N."/>
            <person name="Veneault-Fourrey C."/>
            <person name="LaButti K."/>
            <person name="Lindquist E.A."/>
            <person name="Lipzen A."/>
            <person name="Lundell T."/>
            <person name="Morin E."/>
            <person name="Murat C."/>
            <person name="Sun H."/>
            <person name="Tunlid A."/>
            <person name="Henrissat B."/>
            <person name="Grigoriev I.V."/>
            <person name="Hibbett D.S."/>
            <person name="Martin F."/>
            <person name="Nordberg H.P."/>
            <person name="Cantor M.N."/>
            <person name="Hua S.X."/>
        </authorList>
    </citation>
    <scope>NUCLEOTIDE SEQUENCE [LARGE SCALE GENOMIC DNA]</scope>
    <source>
        <strain evidence="3 4">Foug A</strain>
    </source>
</reference>
<name>A0A0C3DUI6_9AGAM</name>
<feature type="transmembrane region" description="Helical" evidence="1">
    <location>
        <begin position="66"/>
        <end position="93"/>
    </location>
</feature>
<proteinExistence type="predicted"/>
<keyword evidence="1" id="KW-0472">Membrane</keyword>
<feature type="transmembrane region" description="Helical" evidence="1">
    <location>
        <begin position="105"/>
        <end position="125"/>
    </location>
</feature>
<dbReference type="Proteomes" id="UP000053989">
    <property type="component" value="Unassembled WGS sequence"/>
</dbReference>
<dbReference type="Pfam" id="PF20151">
    <property type="entry name" value="DUF6533"/>
    <property type="match status" value="1"/>
</dbReference>
<dbReference type="OrthoDB" id="2679643at2759"/>
<protein>
    <recommendedName>
        <fullName evidence="2">DUF6533 domain-containing protein</fullName>
    </recommendedName>
</protein>
<feature type="domain" description="DUF6533" evidence="2">
    <location>
        <begin position="21"/>
        <end position="61"/>
    </location>
</feature>
<evidence type="ECO:0000256" key="1">
    <source>
        <dbReference type="SAM" id="Phobius"/>
    </source>
</evidence>
<reference evidence="4" key="2">
    <citation type="submission" date="2015-01" db="EMBL/GenBank/DDBJ databases">
        <title>Evolutionary Origins and Diversification of the Mycorrhizal Mutualists.</title>
        <authorList>
            <consortium name="DOE Joint Genome Institute"/>
            <consortium name="Mycorrhizal Genomics Consortium"/>
            <person name="Kohler A."/>
            <person name="Kuo A."/>
            <person name="Nagy L.G."/>
            <person name="Floudas D."/>
            <person name="Copeland A."/>
            <person name="Barry K.W."/>
            <person name="Cichocki N."/>
            <person name="Veneault-Fourrey C."/>
            <person name="LaButti K."/>
            <person name="Lindquist E.A."/>
            <person name="Lipzen A."/>
            <person name="Lundell T."/>
            <person name="Morin E."/>
            <person name="Murat C."/>
            <person name="Riley R."/>
            <person name="Ohm R."/>
            <person name="Sun H."/>
            <person name="Tunlid A."/>
            <person name="Henrissat B."/>
            <person name="Grigoriev I.V."/>
            <person name="Hibbett D.S."/>
            <person name="Martin F."/>
        </authorList>
    </citation>
    <scope>NUCLEOTIDE SEQUENCE [LARGE SCALE GENOMIC DNA]</scope>
    <source>
        <strain evidence="4">Foug A</strain>
    </source>
</reference>
<feature type="transmembrane region" description="Helical" evidence="1">
    <location>
        <begin position="213"/>
        <end position="236"/>
    </location>
</feature>
<dbReference type="InParanoid" id="A0A0C3DUI6"/>
<evidence type="ECO:0000259" key="2">
    <source>
        <dbReference type="Pfam" id="PF20151"/>
    </source>
</evidence>
<dbReference type="InterPro" id="IPR045340">
    <property type="entry name" value="DUF6533"/>
</dbReference>
<evidence type="ECO:0000313" key="3">
    <source>
        <dbReference type="EMBL" id="KIM64285.1"/>
    </source>
</evidence>
<organism evidence="3 4">
    <name type="scientific">Scleroderma citrinum Foug A</name>
    <dbReference type="NCBI Taxonomy" id="1036808"/>
    <lineage>
        <taxon>Eukaryota</taxon>
        <taxon>Fungi</taxon>
        <taxon>Dikarya</taxon>
        <taxon>Basidiomycota</taxon>
        <taxon>Agaricomycotina</taxon>
        <taxon>Agaricomycetes</taxon>
        <taxon>Agaricomycetidae</taxon>
        <taxon>Boletales</taxon>
        <taxon>Sclerodermatineae</taxon>
        <taxon>Sclerodermataceae</taxon>
        <taxon>Scleroderma</taxon>
    </lineage>
</organism>
<feature type="transmembrane region" description="Helical" evidence="1">
    <location>
        <begin position="145"/>
        <end position="166"/>
    </location>
</feature>
<dbReference type="AlphaFoldDB" id="A0A0C3DUI6"/>
<keyword evidence="1" id="KW-1133">Transmembrane helix</keyword>
<keyword evidence="4" id="KW-1185">Reference proteome</keyword>
<keyword evidence="1" id="KW-0812">Transmembrane</keyword>
<dbReference type="HOGENOM" id="CLU_035509_13_0_1"/>
<feature type="transmembrane region" description="Helical" evidence="1">
    <location>
        <begin position="187"/>
        <end position="207"/>
    </location>
</feature>
<accession>A0A0C3DUI6</accession>
<evidence type="ECO:0000313" key="4">
    <source>
        <dbReference type="Proteomes" id="UP000053989"/>
    </source>
</evidence>
<dbReference type="EMBL" id="KN822029">
    <property type="protein sequence ID" value="KIM64285.1"/>
    <property type="molecule type" value="Genomic_DNA"/>
</dbReference>
<sequence>MSIDVQSFINWKSALQHHYEFQLAMIMFMIYDHAITLGQEVDLFWYRKWDLSKVLYLTHNYLHESASTLFLTSYILSAVLMALCQAAIVIRVWYLFARNRLVRTIAVSTFAAAVVASIAIVNFAIKDIKSLLMSTTVIPVSATLLWIFVPSLIIHTVLFALKVYRFSQSSRSLHVEAPLRRFLKEGMLLYAFVTGSIVFNMICLSFTDSSHLSIFFVGLASFPTSAAVVSVCHIMLSINSLASTFHVDPEWLLNHAEMARLQFREGGNKSELCVDICDY</sequence>
<gene>
    <name evidence="3" type="ORF">SCLCIDRAFT_115609</name>
</gene>